<feature type="region of interest" description="Disordered" evidence="1">
    <location>
        <begin position="152"/>
        <end position="203"/>
    </location>
</feature>
<name>A0A074MZT0_9SPHN</name>
<dbReference type="PATRIC" id="fig|39960.10.peg.1704"/>
<proteinExistence type="predicted"/>
<keyword evidence="2" id="KW-0472">Membrane</keyword>
<evidence type="ECO:0000256" key="2">
    <source>
        <dbReference type="SAM" id="Phobius"/>
    </source>
</evidence>
<reference evidence="3 4" key="1">
    <citation type="submission" date="2014-04" db="EMBL/GenBank/DDBJ databases">
        <title>A comprehensive comparison of genomes of Erythrobacter spp. Strains.</title>
        <authorList>
            <person name="Zheng Q."/>
        </authorList>
    </citation>
    <scope>NUCLEOTIDE SEQUENCE [LARGE SCALE GENOMIC DNA]</scope>
    <source>
        <strain evidence="3 4">DSM 8509</strain>
    </source>
</reference>
<keyword evidence="4" id="KW-1185">Reference proteome</keyword>
<feature type="transmembrane region" description="Helical" evidence="2">
    <location>
        <begin position="64"/>
        <end position="83"/>
    </location>
</feature>
<evidence type="ECO:0008006" key="5">
    <source>
        <dbReference type="Google" id="ProtNLM"/>
    </source>
</evidence>
<evidence type="ECO:0000256" key="1">
    <source>
        <dbReference type="SAM" id="MobiDB-lite"/>
    </source>
</evidence>
<feature type="compositionally biased region" description="Basic and acidic residues" evidence="1">
    <location>
        <begin position="193"/>
        <end position="203"/>
    </location>
</feature>
<keyword evidence="2" id="KW-1133">Transmembrane helix</keyword>
<protein>
    <recommendedName>
        <fullName evidence="5">DUF883 domain-containing protein</fullName>
    </recommendedName>
</protein>
<organism evidence="3 4">
    <name type="scientific">Erythrobacter litoralis</name>
    <dbReference type="NCBI Taxonomy" id="39960"/>
    <lineage>
        <taxon>Bacteria</taxon>
        <taxon>Pseudomonadati</taxon>
        <taxon>Pseudomonadota</taxon>
        <taxon>Alphaproteobacteria</taxon>
        <taxon>Sphingomonadales</taxon>
        <taxon>Erythrobacteraceae</taxon>
        <taxon>Erythrobacter/Porphyrobacter group</taxon>
        <taxon>Erythrobacter</taxon>
    </lineage>
</organism>
<accession>A0A074MZT0</accession>
<dbReference type="AlphaFoldDB" id="A0A074MZT0"/>
<dbReference type="OrthoDB" id="7392179at2"/>
<keyword evidence="2" id="KW-0812">Transmembrane</keyword>
<sequence length="203" mass="21071">MTDTTTGETTWEKTADAAHAGSNGHDKRDELRAKIEASERRIAERTLADDARDAAVAARDYTRAHPLTVVAGAIGIGILIGLATPPGRRAASRAASATAGAVGGAANAAGSAAKRGSETLFAPFMNALTAYVLKLVDEALSTAEAAQDRLEDLSDSAEAAARKARREAGYRAGNAADSARDTTRRTKRKASRAVRDIKGRIAG</sequence>
<evidence type="ECO:0000313" key="4">
    <source>
        <dbReference type="Proteomes" id="UP000027866"/>
    </source>
</evidence>
<comment type="caution">
    <text evidence="3">The sequence shown here is derived from an EMBL/GenBank/DDBJ whole genome shotgun (WGS) entry which is preliminary data.</text>
</comment>
<gene>
    <name evidence="3" type="ORF">EH32_07275</name>
</gene>
<dbReference type="KEGG" id="elq:Ga0102493_112607"/>
<dbReference type="Proteomes" id="UP000027866">
    <property type="component" value="Unassembled WGS sequence"/>
</dbReference>
<dbReference type="RefSeq" id="WP_034901352.1">
    <property type="nucleotide sequence ID" value="NZ_CP017057.1"/>
</dbReference>
<evidence type="ECO:0000313" key="3">
    <source>
        <dbReference type="EMBL" id="KEO98899.1"/>
    </source>
</evidence>
<dbReference type="EMBL" id="JMIX01000003">
    <property type="protein sequence ID" value="KEO98899.1"/>
    <property type="molecule type" value="Genomic_DNA"/>
</dbReference>
<feature type="region of interest" description="Disordered" evidence="1">
    <location>
        <begin position="1"/>
        <end position="29"/>
    </location>
</feature>